<feature type="transmembrane region" description="Helical" evidence="1">
    <location>
        <begin position="34"/>
        <end position="52"/>
    </location>
</feature>
<reference evidence="2 3" key="1">
    <citation type="submission" date="2021-01" db="EMBL/GenBank/DDBJ databases">
        <title>Carboxyliciviraga sp.nov., isolated from coastal sediments.</title>
        <authorList>
            <person name="Lu D."/>
            <person name="Zhang T."/>
        </authorList>
    </citation>
    <scope>NUCLEOTIDE SEQUENCE [LARGE SCALE GENOMIC DNA]</scope>
    <source>
        <strain evidence="2 3">N1Y132</strain>
    </source>
</reference>
<evidence type="ECO:0000313" key="2">
    <source>
        <dbReference type="EMBL" id="MBK3516719.1"/>
    </source>
</evidence>
<evidence type="ECO:0000313" key="3">
    <source>
        <dbReference type="Proteomes" id="UP000605676"/>
    </source>
</evidence>
<gene>
    <name evidence="2" type="ORF">JIV24_05140</name>
</gene>
<dbReference type="EMBL" id="JAENRR010000008">
    <property type="protein sequence ID" value="MBK3516719.1"/>
    <property type="molecule type" value="Genomic_DNA"/>
</dbReference>
<keyword evidence="3" id="KW-1185">Reference proteome</keyword>
<sequence length="77" mass="8398">MKSFLLATRMEIIAPTTGGGVGIFALLVEWAPIISIAAALIGVALGVMSFIMKRQQHKMEMEYYAAKIKHMKSGNSK</sequence>
<comment type="caution">
    <text evidence="2">The sequence shown here is derived from an EMBL/GenBank/DDBJ whole genome shotgun (WGS) entry which is preliminary data.</text>
</comment>
<protein>
    <recommendedName>
        <fullName evidence="4">LapA family protein</fullName>
    </recommendedName>
</protein>
<accession>A0ABS1HGE8</accession>
<keyword evidence="1" id="KW-1133">Transmembrane helix</keyword>
<keyword evidence="1" id="KW-0812">Transmembrane</keyword>
<dbReference type="Proteomes" id="UP000605676">
    <property type="component" value="Unassembled WGS sequence"/>
</dbReference>
<evidence type="ECO:0000256" key="1">
    <source>
        <dbReference type="SAM" id="Phobius"/>
    </source>
</evidence>
<keyword evidence="1" id="KW-0472">Membrane</keyword>
<name>A0ABS1HGE8_9BACT</name>
<evidence type="ECO:0008006" key="4">
    <source>
        <dbReference type="Google" id="ProtNLM"/>
    </source>
</evidence>
<proteinExistence type="predicted"/>
<dbReference type="RefSeq" id="WP_200463950.1">
    <property type="nucleotide sequence ID" value="NZ_JAENRR010000008.1"/>
</dbReference>
<organism evidence="2 3">
    <name type="scientific">Carboxylicivirga marina</name>
    <dbReference type="NCBI Taxonomy" id="2800988"/>
    <lineage>
        <taxon>Bacteria</taxon>
        <taxon>Pseudomonadati</taxon>
        <taxon>Bacteroidota</taxon>
        <taxon>Bacteroidia</taxon>
        <taxon>Marinilabiliales</taxon>
        <taxon>Marinilabiliaceae</taxon>
        <taxon>Carboxylicivirga</taxon>
    </lineage>
</organism>